<evidence type="ECO:0000256" key="1">
    <source>
        <dbReference type="SAM" id="Phobius"/>
    </source>
</evidence>
<keyword evidence="1" id="KW-1133">Transmembrane helix</keyword>
<feature type="transmembrane region" description="Helical" evidence="1">
    <location>
        <begin position="247"/>
        <end position="266"/>
    </location>
</feature>
<feature type="transmembrane region" description="Helical" evidence="1">
    <location>
        <begin position="181"/>
        <end position="203"/>
    </location>
</feature>
<gene>
    <name evidence="2" type="ORF">SAMN05216259_1049</name>
</gene>
<feature type="transmembrane region" description="Helical" evidence="1">
    <location>
        <begin position="114"/>
        <end position="136"/>
    </location>
</feature>
<protein>
    <submittedName>
        <fullName evidence="2">Uncharacterized protein</fullName>
    </submittedName>
</protein>
<dbReference type="EMBL" id="FNIE01000004">
    <property type="protein sequence ID" value="SDN39440.1"/>
    <property type="molecule type" value="Genomic_DNA"/>
</dbReference>
<organism evidence="2 3">
    <name type="scientific">Actinacidiphila guanduensis</name>
    <dbReference type="NCBI Taxonomy" id="310781"/>
    <lineage>
        <taxon>Bacteria</taxon>
        <taxon>Bacillati</taxon>
        <taxon>Actinomycetota</taxon>
        <taxon>Actinomycetes</taxon>
        <taxon>Kitasatosporales</taxon>
        <taxon>Streptomycetaceae</taxon>
        <taxon>Actinacidiphila</taxon>
    </lineage>
</organism>
<proteinExistence type="predicted"/>
<name>A0A1H0B1A7_9ACTN</name>
<dbReference type="AlphaFoldDB" id="A0A1H0B1A7"/>
<dbReference type="Proteomes" id="UP000199341">
    <property type="component" value="Unassembled WGS sequence"/>
</dbReference>
<evidence type="ECO:0000313" key="2">
    <source>
        <dbReference type="EMBL" id="SDN39440.1"/>
    </source>
</evidence>
<feature type="transmembrane region" description="Helical" evidence="1">
    <location>
        <begin position="148"/>
        <end position="169"/>
    </location>
</feature>
<keyword evidence="1" id="KW-0472">Membrane</keyword>
<reference evidence="2 3" key="1">
    <citation type="submission" date="2016-10" db="EMBL/GenBank/DDBJ databases">
        <authorList>
            <person name="de Groot N.N."/>
        </authorList>
    </citation>
    <scope>NUCLEOTIDE SEQUENCE [LARGE SCALE GENOMIC DNA]</scope>
    <source>
        <strain evidence="2 3">CGMCC 4.2022</strain>
    </source>
</reference>
<keyword evidence="1" id="KW-0812">Transmembrane</keyword>
<keyword evidence="3" id="KW-1185">Reference proteome</keyword>
<feature type="transmembrane region" description="Helical" evidence="1">
    <location>
        <begin position="20"/>
        <end position="40"/>
    </location>
</feature>
<evidence type="ECO:0000313" key="3">
    <source>
        <dbReference type="Proteomes" id="UP000199341"/>
    </source>
</evidence>
<accession>A0A1H0B1A7</accession>
<sequence length="272" mass="28496">MPGWSPACALGWGETPAWVAGLQLGVLLLALVQAGSWPLGSLLTTGHAAPAILLPPLLVVVPILLGRMGTAAVLALIQAASATYEGHLAAGWPYTRVEIVSSTMIQVQPLWGSVLWTLPGVLEAWVIAAGAVVLALRRRARGPLPRRSWWWLTLPLLQAVLNACTNPLLPAGNHSWDHQPLRAPLTALLVLPIIASTGFLLIALRATVETGDPRWAIAAGVYLLPTGILAAAFTLTQPAAVPTLDTALPAVLLAAACTAAALLRTIPPRAHR</sequence>
<feature type="transmembrane region" description="Helical" evidence="1">
    <location>
        <begin position="215"/>
        <end position="235"/>
    </location>
</feature>